<reference evidence="2" key="1">
    <citation type="journal article" date="2015" name="Proc. Natl. Acad. Sci. U.S.A.">
        <title>Genome sequencing of adzuki bean (Vigna angularis) provides insight into high starch and low fat accumulation and domestication.</title>
        <authorList>
            <person name="Yang K."/>
            <person name="Tian Z."/>
            <person name="Chen C."/>
            <person name="Luo L."/>
            <person name="Zhao B."/>
            <person name="Wang Z."/>
            <person name="Yu L."/>
            <person name="Li Y."/>
            <person name="Sun Y."/>
            <person name="Li W."/>
            <person name="Chen Y."/>
            <person name="Li Y."/>
            <person name="Zhang Y."/>
            <person name="Ai D."/>
            <person name="Zhao J."/>
            <person name="Shang C."/>
            <person name="Ma Y."/>
            <person name="Wu B."/>
            <person name="Wang M."/>
            <person name="Gao L."/>
            <person name="Sun D."/>
            <person name="Zhang P."/>
            <person name="Guo F."/>
            <person name="Wang W."/>
            <person name="Li Y."/>
            <person name="Wang J."/>
            <person name="Varshney R.K."/>
            <person name="Wang J."/>
            <person name="Ling H.Q."/>
            <person name="Wan P."/>
        </authorList>
    </citation>
    <scope>NUCLEOTIDE SEQUENCE</scope>
    <source>
        <strain evidence="2">cv. Jingnong 6</strain>
    </source>
</reference>
<evidence type="ECO:0000313" key="1">
    <source>
        <dbReference type="EMBL" id="KOM37872.1"/>
    </source>
</evidence>
<dbReference type="AlphaFoldDB" id="A0A0L9U5A4"/>
<organism evidence="1 2">
    <name type="scientific">Phaseolus angularis</name>
    <name type="common">Azuki bean</name>
    <name type="synonym">Vigna angularis</name>
    <dbReference type="NCBI Taxonomy" id="3914"/>
    <lineage>
        <taxon>Eukaryota</taxon>
        <taxon>Viridiplantae</taxon>
        <taxon>Streptophyta</taxon>
        <taxon>Embryophyta</taxon>
        <taxon>Tracheophyta</taxon>
        <taxon>Spermatophyta</taxon>
        <taxon>Magnoliopsida</taxon>
        <taxon>eudicotyledons</taxon>
        <taxon>Gunneridae</taxon>
        <taxon>Pentapetalae</taxon>
        <taxon>rosids</taxon>
        <taxon>fabids</taxon>
        <taxon>Fabales</taxon>
        <taxon>Fabaceae</taxon>
        <taxon>Papilionoideae</taxon>
        <taxon>50 kb inversion clade</taxon>
        <taxon>NPAAA clade</taxon>
        <taxon>indigoferoid/millettioid clade</taxon>
        <taxon>Phaseoleae</taxon>
        <taxon>Vigna</taxon>
    </lineage>
</organism>
<sequence>MLTNTIGKALFSEGIIPTASVAFGKVDLPKDVPTVMIVTVRRVVVDEINCSEGAGRGWWLVLRLDDGVLATSPRCALKLKELGRRTWRGHCGFLSLSCSTKVAIV</sequence>
<protein>
    <submittedName>
        <fullName evidence="1">Uncharacterized protein</fullName>
    </submittedName>
</protein>
<proteinExistence type="predicted"/>
<gene>
    <name evidence="1" type="ORF">LR48_Vigan03g125400</name>
</gene>
<accession>A0A0L9U5A4</accession>
<dbReference type="EMBL" id="CM003373">
    <property type="protein sequence ID" value="KOM37872.1"/>
    <property type="molecule type" value="Genomic_DNA"/>
</dbReference>
<evidence type="ECO:0000313" key="2">
    <source>
        <dbReference type="Proteomes" id="UP000053144"/>
    </source>
</evidence>
<dbReference type="Gramene" id="KOM37872">
    <property type="protein sequence ID" value="KOM37872"/>
    <property type="gene ID" value="LR48_Vigan03g125400"/>
</dbReference>
<dbReference type="Proteomes" id="UP000053144">
    <property type="component" value="Chromosome 3"/>
</dbReference>
<name>A0A0L9U5A4_PHAAN</name>